<keyword evidence="2" id="KW-0812">Transmembrane</keyword>
<evidence type="ECO:0000256" key="1">
    <source>
        <dbReference type="SAM" id="MobiDB-lite"/>
    </source>
</evidence>
<proteinExistence type="predicted"/>
<evidence type="ECO:0000313" key="4">
    <source>
        <dbReference type="Proteomes" id="UP000031668"/>
    </source>
</evidence>
<protein>
    <submittedName>
        <fullName evidence="3">Uncharacterized protein</fullName>
    </submittedName>
</protein>
<dbReference type="EMBL" id="JWZT01001748">
    <property type="protein sequence ID" value="KII71504.1"/>
    <property type="molecule type" value="Genomic_DNA"/>
</dbReference>
<feature type="compositionally biased region" description="Polar residues" evidence="1">
    <location>
        <begin position="93"/>
        <end position="106"/>
    </location>
</feature>
<keyword evidence="4" id="KW-1185">Reference proteome</keyword>
<dbReference type="AlphaFoldDB" id="A0A0C2J139"/>
<evidence type="ECO:0000256" key="2">
    <source>
        <dbReference type="SAM" id="Phobius"/>
    </source>
</evidence>
<dbReference type="Proteomes" id="UP000031668">
    <property type="component" value="Unassembled WGS sequence"/>
</dbReference>
<comment type="caution">
    <text evidence="3">The sequence shown here is derived from an EMBL/GenBank/DDBJ whole genome shotgun (WGS) entry which is preliminary data.</text>
</comment>
<sequence>MNTDINEKIQKIYNICDHVDVFKFENMKLKLELRDGCLSSDSYSVLLKYLSQNHTELNIDNFEIKNGSFTCTKHDRQPIIASRKDSVDVDRGPNNSHRSSPKHSQISDVTESFLVNIKKKTGPPSFSVQFKMNLCRMVAGTINSNVFFAVNIIMPLVLALFVFMVGKYSHYLISLSSTNNILHFAKNYDVVIPINHEYFINENEANHILKKIAKDLGECKCNKDFSTFGYPEYALSDMFKFNSLQFESVCQTNYTNLCDIQKEIYYDIKKKGLEFPSWKSRLNPHISYQLLNNCSMDVFLCKTAFLYTYYRYKMKTSEFSRSHSRNNRRPIQITPLWYYFN</sequence>
<keyword evidence="2" id="KW-1133">Transmembrane helix</keyword>
<organism evidence="3 4">
    <name type="scientific">Thelohanellus kitauei</name>
    <name type="common">Myxosporean</name>
    <dbReference type="NCBI Taxonomy" id="669202"/>
    <lineage>
        <taxon>Eukaryota</taxon>
        <taxon>Metazoa</taxon>
        <taxon>Cnidaria</taxon>
        <taxon>Myxozoa</taxon>
        <taxon>Myxosporea</taxon>
        <taxon>Bivalvulida</taxon>
        <taxon>Platysporina</taxon>
        <taxon>Myxobolidae</taxon>
        <taxon>Thelohanellus</taxon>
    </lineage>
</organism>
<keyword evidence="2" id="KW-0472">Membrane</keyword>
<name>A0A0C2J139_THEKT</name>
<evidence type="ECO:0000313" key="3">
    <source>
        <dbReference type="EMBL" id="KII71504.1"/>
    </source>
</evidence>
<feature type="region of interest" description="Disordered" evidence="1">
    <location>
        <begin position="82"/>
        <end position="106"/>
    </location>
</feature>
<gene>
    <name evidence="3" type="ORF">RF11_04050</name>
</gene>
<accession>A0A0C2J139</accession>
<feature type="transmembrane region" description="Helical" evidence="2">
    <location>
        <begin position="146"/>
        <end position="166"/>
    </location>
</feature>
<feature type="compositionally biased region" description="Basic and acidic residues" evidence="1">
    <location>
        <begin position="82"/>
        <end position="91"/>
    </location>
</feature>
<reference evidence="3 4" key="1">
    <citation type="journal article" date="2014" name="Genome Biol. Evol.">
        <title>The genome of the myxosporean Thelohanellus kitauei shows adaptations to nutrient acquisition within its fish host.</title>
        <authorList>
            <person name="Yang Y."/>
            <person name="Xiong J."/>
            <person name="Zhou Z."/>
            <person name="Huo F."/>
            <person name="Miao W."/>
            <person name="Ran C."/>
            <person name="Liu Y."/>
            <person name="Zhang J."/>
            <person name="Feng J."/>
            <person name="Wang M."/>
            <person name="Wang M."/>
            <person name="Wang L."/>
            <person name="Yao B."/>
        </authorList>
    </citation>
    <scope>NUCLEOTIDE SEQUENCE [LARGE SCALE GENOMIC DNA]</scope>
    <source>
        <strain evidence="3">Wuqing</strain>
    </source>
</reference>